<dbReference type="InterPro" id="IPR000864">
    <property type="entry name" value="Prot_inh_pot1"/>
</dbReference>
<reference evidence="4" key="1">
    <citation type="submission" date="2021-01" db="EMBL/GenBank/DDBJ databases">
        <authorList>
            <person name="Eckstrom K.M.E."/>
        </authorList>
    </citation>
    <scope>NUCLEOTIDE SEQUENCE</scope>
    <source>
        <strain evidence="4">UVCC 0001</strain>
    </source>
</reference>
<dbReference type="GO" id="GO:0009611">
    <property type="term" value="P:response to wounding"/>
    <property type="evidence" value="ECO:0007669"/>
    <property type="project" value="InterPro"/>
</dbReference>
<dbReference type="PANTHER" id="PTHR33091:SF29">
    <property type="entry name" value="SUBTILISIN INHIBITOR 1"/>
    <property type="match status" value="1"/>
</dbReference>
<keyword evidence="2" id="KW-0646">Protease inhibitor</keyword>
<evidence type="ECO:0000313" key="4">
    <source>
        <dbReference type="EMBL" id="KAK2079516.1"/>
    </source>
</evidence>
<evidence type="ECO:0000256" key="3">
    <source>
        <dbReference type="ARBA" id="ARBA00022900"/>
    </source>
</evidence>
<dbReference type="Gene3D" id="3.30.10.10">
    <property type="entry name" value="Trypsin Inhibitor V, subunit A"/>
    <property type="match status" value="1"/>
</dbReference>
<name>A0AAD9MNT2_PROWI</name>
<dbReference type="GO" id="GO:0004867">
    <property type="term" value="F:serine-type endopeptidase inhibitor activity"/>
    <property type="evidence" value="ECO:0007669"/>
    <property type="project" value="UniProtKB-KW"/>
</dbReference>
<dbReference type="EMBL" id="JASFZW010000002">
    <property type="protein sequence ID" value="KAK2079516.1"/>
    <property type="molecule type" value="Genomic_DNA"/>
</dbReference>
<evidence type="ECO:0000256" key="2">
    <source>
        <dbReference type="ARBA" id="ARBA00022690"/>
    </source>
</evidence>
<gene>
    <name evidence="4" type="ORF">QBZ16_001910</name>
</gene>
<keyword evidence="5" id="KW-1185">Reference proteome</keyword>
<protein>
    <submittedName>
        <fullName evidence="4">Uncharacterized protein</fullName>
    </submittedName>
</protein>
<keyword evidence="3" id="KW-0722">Serine protease inhibitor</keyword>
<accession>A0AAD9MNT2</accession>
<dbReference type="SUPFAM" id="SSF54654">
    <property type="entry name" value="CI-2 family of serine protease inhibitors"/>
    <property type="match status" value="1"/>
</dbReference>
<comment type="caution">
    <text evidence="4">The sequence shown here is derived from an EMBL/GenBank/DDBJ whole genome shotgun (WGS) entry which is preliminary data.</text>
</comment>
<comment type="similarity">
    <text evidence="1">Belongs to the protease inhibitor I13 (potato type I serine protease inhibitor) family.</text>
</comment>
<evidence type="ECO:0000256" key="1">
    <source>
        <dbReference type="ARBA" id="ARBA00008210"/>
    </source>
</evidence>
<dbReference type="InterPro" id="IPR036354">
    <property type="entry name" value="Prot_inh_pot1_sf"/>
</dbReference>
<dbReference type="Proteomes" id="UP001255856">
    <property type="component" value="Unassembled WGS sequence"/>
</dbReference>
<dbReference type="AlphaFoldDB" id="A0AAD9MNT2"/>
<evidence type="ECO:0000313" key="5">
    <source>
        <dbReference type="Proteomes" id="UP001255856"/>
    </source>
</evidence>
<dbReference type="Pfam" id="PF00280">
    <property type="entry name" value="potato_inhibit"/>
    <property type="match status" value="1"/>
</dbReference>
<dbReference type="PRINTS" id="PR00292">
    <property type="entry name" value="POTATOINHBTR"/>
</dbReference>
<sequence length="76" mass="8853">MEGLFDPANNMQEKRTWPELMGLDKEQAKEALERAFPALKVFTVGPDRMVTMDFRTDRVRIFFDEHGKVNRVPQIG</sequence>
<proteinExistence type="inferred from homology"/>
<organism evidence="4 5">
    <name type="scientific">Prototheca wickerhamii</name>
    <dbReference type="NCBI Taxonomy" id="3111"/>
    <lineage>
        <taxon>Eukaryota</taxon>
        <taxon>Viridiplantae</taxon>
        <taxon>Chlorophyta</taxon>
        <taxon>core chlorophytes</taxon>
        <taxon>Trebouxiophyceae</taxon>
        <taxon>Chlorellales</taxon>
        <taxon>Chlorellaceae</taxon>
        <taxon>Prototheca</taxon>
    </lineage>
</organism>
<dbReference type="PANTHER" id="PTHR33091">
    <property type="entry name" value="PROTEIN, PUTATIVE, EXPRESSED-RELATED"/>
    <property type="match status" value="1"/>
</dbReference>